<dbReference type="EMBL" id="AWUE01017509">
    <property type="protein sequence ID" value="OMO86811.1"/>
    <property type="molecule type" value="Genomic_DNA"/>
</dbReference>
<name>A0A1R3IW47_9ROSI</name>
<evidence type="ECO:0000313" key="3">
    <source>
        <dbReference type="Proteomes" id="UP000187203"/>
    </source>
</evidence>
<feature type="region of interest" description="Disordered" evidence="1">
    <location>
        <begin position="28"/>
        <end position="48"/>
    </location>
</feature>
<dbReference type="Proteomes" id="UP000187203">
    <property type="component" value="Unassembled WGS sequence"/>
</dbReference>
<comment type="caution">
    <text evidence="2">The sequence shown here is derived from an EMBL/GenBank/DDBJ whole genome shotgun (WGS) entry which is preliminary data.</text>
</comment>
<keyword evidence="3" id="KW-1185">Reference proteome</keyword>
<reference evidence="3" key="1">
    <citation type="submission" date="2013-09" db="EMBL/GenBank/DDBJ databases">
        <title>Corchorus olitorius genome sequencing.</title>
        <authorList>
            <person name="Alam M."/>
            <person name="Haque M.S."/>
            <person name="Islam M.S."/>
            <person name="Emdad E.M."/>
            <person name="Islam M.M."/>
            <person name="Ahmed B."/>
            <person name="Halim A."/>
            <person name="Hossen Q.M.M."/>
            <person name="Hossain M.Z."/>
            <person name="Ahmed R."/>
            <person name="Khan M.M."/>
            <person name="Islam R."/>
            <person name="Rashid M.M."/>
            <person name="Khan S.A."/>
            <person name="Rahman M.S."/>
            <person name="Alam M."/>
            <person name="Yahiya A.S."/>
            <person name="Khan M.S."/>
            <person name="Azam M.S."/>
            <person name="Haque T."/>
            <person name="Lashkar M.Z.H."/>
            <person name="Akhand A.I."/>
            <person name="Morshed G."/>
            <person name="Roy S."/>
            <person name="Uddin K.S."/>
            <person name="Rabeya T."/>
            <person name="Hossain A.S."/>
            <person name="Chowdhury A."/>
            <person name="Snigdha A.R."/>
            <person name="Mortoza M.S."/>
            <person name="Matin S.A."/>
            <person name="Hoque S.M.E."/>
            <person name="Islam M.K."/>
            <person name="Roy D.K."/>
            <person name="Haider R."/>
            <person name="Moosa M.M."/>
            <person name="Elias S.M."/>
            <person name="Hasan A.M."/>
            <person name="Jahan S."/>
            <person name="Shafiuddin M."/>
            <person name="Mahmood N."/>
            <person name="Shommy N.S."/>
        </authorList>
    </citation>
    <scope>NUCLEOTIDE SEQUENCE [LARGE SCALE GENOMIC DNA]</scope>
    <source>
        <strain evidence="3">cv. O-4</strain>
    </source>
</reference>
<organism evidence="2 3">
    <name type="scientific">Corchorus olitorius</name>
    <dbReference type="NCBI Taxonomy" id="93759"/>
    <lineage>
        <taxon>Eukaryota</taxon>
        <taxon>Viridiplantae</taxon>
        <taxon>Streptophyta</taxon>
        <taxon>Embryophyta</taxon>
        <taxon>Tracheophyta</taxon>
        <taxon>Spermatophyta</taxon>
        <taxon>Magnoliopsida</taxon>
        <taxon>eudicotyledons</taxon>
        <taxon>Gunneridae</taxon>
        <taxon>Pentapetalae</taxon>
        <taxon>rosids</taxon>
        <taxon>malvids</taxon>
        <taxon>Malvales</taxon>
        <taxon>Malvaceae</taxon>
        <taxon>Grewioideae</taxon>
        <taxon>Apeibeae</taxon>
        <taxon>Corchorus</taxon>
    </lineage>
</organism>
<evidence type="ECO:0000313" key="2">
    <source>
        <dbReference type="EMBL" id="OMO86811.1"/>
    </source>
</evidence>
<evidence type="ECO:0000256" key="1">
    <source>
        <dbReference type="SAM" id="MobiDB-lite"/>
    </source>
</evidence>
<accession>A0A1R3IW47</accession>
<sequence>MAEDQNRVEVLEKRVQYLEERRTFGQVESAKNVASEQSPSKLMEESDGGTIYGVRSHESLKGKSSSGKLNFTNALLSDPMFMAGDREFGKLTEWDWRVPALVPQQQKTRHRLLGLVSCPPSFQLPLGVGPLMREVQNVFLYGGGIEARLQNVEFTTTVFHLLEDVQEVRLIAALSKDHHSDLALLTYGALRVDHHSNDFLGFIENDSLDCPIFHEANQVVPNFPFEVLNLDWLHGEPQSCGLSC</sequence>
<protein>
    <submittedName>
        <fullName evidence="2">Uncharacterized protein</fullName>
    </submittedName>
</protein>
<gene>
    <name evidence="2" type="ORF">COLO4_20913</name>
</gene>
<dbReference type="AlphaFoldDB" id="A0A1R3IW47"/>
<proteinExistence type="predicted"/>